<gene>
    <name evidence="2" type="ORF">LMUP508_00637</name>
    <name evidence="1" type="ORF">LX03_06365</name>
</gene>
<reference evidence="2 4" key="2">
    <citation type="submission" date="2019-06" db="EMBL/GenBank/DDBJ databases">
        <authorList>
            <person name="Rodrigo-Torres L."/>
            <person name="Arahal R. D."/>
            <person name="Lucena T."/>
        </authorList>
    </citation>
    <scope>NUCLEOTIDE SEQUENCE [LARGE SCALE GENOMIC DNA]</scope>
    <source>
        <strain evidence="2 4">INIA P508</strain>
    </source>
</reference>
<evidence type="ECO:0000313" key="4">
    <source>
        <dbReference type="Proteomes" id="UP000365705"/>
    </source>
</evidence>
<dbReference type="InterPro" id="IPR014904">
    <property type="entry name" value="YkuJ-like"/>
</dbReference>
<reference evidence="1 3" key="1">
    <citation type="submission" date="2014-09" db="EMBL/GenBank/DDBJ databases">
        <title>Lactobacillus mucosae CRL573 Genome Sequencing.</title>
        <authorList>
            <person name="Bleckwedel J."/>
            <person name="Teran L.C."/>
            <person name="Bonacina J."/>
            <person name="Saavedra L."/>
            <person name="Mozzi F.B."/>
            <person name="Raya R.R."/>
        </authorList>
    </citation>
    <scope>NUCLEOTIDE SEQUENCE [LARGE SCALE GENOMIC DNA]</scope>
    <source>
        <strain evidence="1 3">CRL573</strain>
    </source>
</reference>
<dbReference type="InterPro" id="IPR038073">
    <property type="entry name" value="YkuJ-like_sf"/>
</dbReference>
<dbReference type="Pfam" id="PF08796">
    <property type="entry name" value="DUF1797"/>
    <property type="match status" value="1"/>
</dbReference>
<evidence type="ECO:0000313" key="1">
    <source>
        <dbReference type="EMBL" id="KGL66704.1"/>
    </source>
</evidence>
<dbReference type="SUPFAM" id="SSF143567">
    <property type="entry name" value="YkuJ-like"/>
    <property type="match status" value="1"/>
</dbReference>
<dbReference type="Proteomes" id="UP000365705">
    <property type="component" value="Unassembled WGS sequence"/>
</dbReference>
<organism evidence="1 3">
    <name type="scientific">Limosilactobacillus mucosae</name>
    <name type="common">Lactobacillus mucosae</name>
    <dbReference type="NCBI Taxonomy" id="97478"/>
    <lineage>
        <taxon>Bacteria</taxon>
        <taxon>Bacillati</taxon>
        <taxon>Bacillota</taxon>
        <taxon>Bacilli</taxon>
        <taxon>Lactobacillales</taxon>
        <taxon>Lactobacillaceae</taxon>
        <taxon>Limosilactobacillus</taxon>
    </lineage>
</organism>
<dbReference type="Gene3D" id="3.30.720.20">
    <property type="entry name" value="Protein of unknown function DUF1797"/>
    <property type="match status" value="1"/>
</dbReference>
<proteinExistence type="predicted"/>
<dbReference type="EMBL" id="CABFNH010000006">
    <property type="protein sequence ID" value="VTZ88996.1"/>
    <property type="molecule type" value="Genomic_DNA"/>
</dbReference>
<evidence type="ECO:0000313" key="2">
    <source>
        <dbReference type="EMBL" id="VTZ88996.1"/>
    </source>
</evidence>
<dbReference type="EMBL" id="JROC01000033">
    <property type="protein sequence ID" value="KGL66704.1"/>
    <property type="molecule type" value="Genomic_DNA"/>
</dbReference>
<accession>A0A099Y8V1</accession>
<evidence type="ECO:0000313" key="3">
    <source>
        <dbReference type="Proteomes" id="UP000030001"/>
    </source>
</evidence>
<name>A0A099Y8V1_LIMMU</name>
<dbReference type="AlphaFoldDB" id="A0A099Y8V1"/>
<dbReference type="Proteomes" id="UP000030001">
    <property type="component" value="Unassembled WGS sequence"/>
</dbReference>
<protein>
    <submittedName>
        <fullName evidence="1">Uncharacterized protein</fullName>
    </submittedName>
</protein>
<sequence>MIHSELQRILRRLDAMAEDTHGDLQQRTFSAYGIQVCTVTYQQSTGEFTLEQFQPAAQLTFDSLDLTAIEVYRCLYEFKNSF</sequence>
<dbReference type="RefSeq" id="WP_033935218.1">
    <property type="nucleotide sequence ID" value="NZ_CABFNH010000006.1"/>
</dbReference>